<dbReference type="OrthoDB" id="2162994at2759"/>
<keyword evidence="9" id="KW-0804">Transcription</keyword>
<feature type="compositionally biased region" description="Basic and acidic residues" evidence="13">
    <location>
        <begin position="84"/>
        <end position="93"/>
    </location>
</feature>
<evidence type="ECO:0000256" key="7">
    <source>
        <dbReference type="ARBA" id="ARBA00023125"/>
    </source>
</evidence>
<sequence length="227" mass="26004">MAVIYNDAYDISDLPDLDLDDYTTGLCIPQDPIEELEWFPSFSSDLISLNDLRLTPEHEPLALIDFEASEKQVKELSPTTPEQNVEKPEDKKPISKPGMENFNGYGGFSKRGLGKFNGYRAFPRKKQRSRRVLKQRRHRGWSSMELAESDDGVFRVEKRRCSHCQTDKTPQWRIGPLGPKTLCNACGVRYRSGRLVAEYRPACSPTFNSLQHSNFHKKILKRKGILA</sequence>
<dbReference type="InterPro" id="IPR051140">
    <property type="entry name" value="GATA_TF"/>
</dbReference>
<dbReference type="InterPro" id="IPR000679">
    <property type="entry name" value="Znf_GATA"/>
</dbReference>
<dbReference type="SMART" id="SM00401">
    <property type="entry name" value="ZnF_GATA"/>
    <property type="match status" value="1"/>
</dbReference>
<dbReference type="PANTHER" id="PTHR45658">
    <property type="entry name" value="GATA TRANSCRIPTION FACTOR"/>
    <property type="match status" value="1"/>
</dbReference>
<evidence type="ECO:0000256" key="9">
    <source>
        <dbReference type="ARBA" id="ARBA00023163"/>
    </source>
</evidence>
<keyword evidence="16" id="KW-1185">Reference proteome</keyword>
<dbReference type="GO" id="GO:0030154">
    <property type="term" value="P:cell differentiation"/>
    <property type="evidence" value="ECO:0007669"/>
    <property type="project" value="TreeGrafter"/>
</dbReference>
<comment type="similarity">
    <text evidence="2">Belongs to the type IV zinc-finger family. Class A subfamily.</text>
</comment>
<dbReference type="CDD" id="cd00202">
    <property type="entry name" value="ZnF_GATA"/>
    <property type="match status" value="1"/>
</dbReference>
<dbReference type="GO" id="GO:0005634">
    <property type="term" value="C:nucleus"/>
    <property type="evidence" value="ECO:0007669"/>
    <property type="project" value="UniProtKB-SubCell"/>
</dbReference>
<evidence type="ECO:0000256" key="10">
    <source>
        <dbReference type="ARBA" id="ARBA00023242"/>
    </source>
</evidence>
<comment type="function">
    <text evidence="11">Transcriptional activator that specifically binds 5'-GATA-3' or 5'-GAT-3' motifs within gene promoters. May be involved in the regulation of some light-responsive genes.</text>
</comment>
<dbReference type="STRING" id="180498.A0A067K5Q9"/>
<evidence type="ECO:0000256" key="6">
    <source>
        <dbReference type="ARBA" id="ARBA00023015"/>
    </source>
</evidence>
<dbReference type="InterPro" id="IPR013088">
    <property type="entry name" value="Znf_NHR/GATA"/>
</dbReference>
<gene>
    <name evidence="15" type="ORF">JCGZ_15342</name>
</gene>
<dbReference type="GO" id="GO:0008270">
    <property type="term" value="F:zinc ion binding"/>
    <property type="evidence" value="ECO:0007669"/>
    <property type="project" value="UniProtKB-KW"/>
</dbReference>
<comment type="subcellular location">
    <subcellularLocation>
        <location evidence="1">Nucleus</location>
    </subcellularLocation>
</comment>
<evidence type="ECO:0000256" key="12">
    <source>
        <dbReference type="PROSITE-ProRule" id="PRU00094"/>
    </source>
</evidence>
<dbReference type="AlphaFoldDB" id="A0A067K5Q9"/>
<evidence type="ECO:0000256" key="8">
    <source>
        <dbReference type="ARBA" id="ARBA00023159"/>
    </source>
</evidence>
<evidence type="ECO:0000256" key="3">
    <source>
        <dbReference type="ARBA" id="ARBA00022723"/>
    </source>
</evidence>
<keyword evidence="8" id="KW-0010">Activator</keyword>
<evidence type="ECO:0000256" key="5">
    <source>
        <dbReference type="ARBA" id="ARBA00022833"/>
    </source>
</evidence>
<dbReference type="EMBL" id="KK914630">
    <property type="protein sequence ID" value="KDP31462.1"/>
    <property type="molecule type" value="Genomic_DNA"/>
</dbReference>
<evidence type="ECO:0000313" key="15">
    <source>
        <dbReference type="EMBL" id="KDP31462.1"/>
    </source>
</evidence>
<accession>A0A067K5Q9</accession>
<evidence type="ECO:0000256" key="2">
    <source>
        <dbReference type="ARBA" id="ARBA00005694"/>
    </source>
</evidence>
<keyword evidence="5" id="KW-0862">Zinc</keyword>
<dbReference type="PANTHER" id="PTHR45658:SF46">
    <property type="entry name" value="GATA TRANSCRIPTION FACTOR 4"/>
    <property type="match status" value="1"/>
</dbReference>
<dbReference type="PROSITE" id="PS50114">
    <property type="entry name" value="GATA_ZN_FINGER_2"/>
    <property type="match status" value="1"/>
</dbReference>
<dbReference type="KEGG" id="jcu:105640186"/>
<dbReference type="SUPFAM" id="SSF57716">
    <property type="entry name" value="Glucocorticoid receptor-like (DNA-binding domain)"/>
    <property type="match status" value="1"/>
</dbReference>
<evidence type="ECO:0000256" key="4">
    <source>
        <dbReference type="ARBA" id="ARBA00022771"/>
    </source>
</evidence>
<evidence type="ECO:0000259" key="14">
    <source>
        <dbReference type="PROSITE" id="PS50114"/>
    </source>
</evidence>
<dbReference type="Pfam" id="PF00320">
    <property type="entry name" value="GATA"/>
    <property type="match status" value="1"/>
</dbReference>
<name>A0A067K5Q9_JATCU</name>
<protein>
    <recommendedName>
        <fullName evidence="14">GATA-type domain-containing protein</fullName>
    </recommendedName>
</protein>
<keyword evidence="10" id="KW-0539">Nucleus</keyword>
<feature type="region of interest" description="Disordered" evidence="13">
    <location>
        <begin position="72"/>
        <end position="98"/>
    </location>
</feature>
<dbReference type="Gene3D" id="3.30.50.10">
    <property type="entry name" value="Erythroid Transcription Factor GATA-1, subunit A"/>
    <property type="match status" value="1"/>
</dbReference>
<dbReference type="Proteomes" id="UP000027138">
    <property type="component" value="Unassembled WGS sequence"/>
</dbReference>
<dbReference type="GO" id="GO:0006355">
    <property type="term" value="P:regulation of DNA-templated transcription"/>
    <property type="evidence" value="ECO:0007669"/>
    <property type="project" value="InterPro"/>
</dbReference>
<feature type="domain" description="GATA-type" evidence="14">
    <location>
        <begin position="155"/>
        <end position="191"/>
    </location>
</feature>
<evidence type="ECO:0000256" key="11">
    <source>
        <dbReference type="ARBA" id="ARBA00055020"/>
    </source>
</evidence>
<proteinExistence type="inferred from homology"/>
<dbReference type="FunFam" id="3.30.50.10:FF:000025">
    <property type="entry name" value="GATA transcription factor"/>
    <property type="match status" value="1"/>
</dbReference>
<dbReference type="GO" id="GO:0043565">
    <property type="term" value="F:sequence-specific DNA binding"/>
    <property type="evidence" value="ECO:0007669"/>
    <property type="project" value="InterPro"/>
</dbReference>
<evidence type="ECO:0000256" key="1">
    <source>
        <dbReference type="ARBA" id="ARBA00004123"/>
    </source>
</evidence>
<keyword evidence="4 12" id="KW-0863">Zinc-finger</keyword>
<keyword evidence="7" id="KW-0238">DNA-binding</keyword>
<reference evidence="15 16" key="1">
    <citation type="journal article" date="2014" name="PLoS ONE">
        <title>Global Analysis of Gene Expression Profiles in Physic Nut (Jatropha curcas L.) Seedlings Exposed to Salt Stress.</title>
        <authorList>
            <person name="Zhang L."/>
            <person name="Zhang C."/>
            <person name="Wu P."/>
            <person name="Chen Y."/>
            <person name="Li M."/>
            <person name="Jiang H."/>
            <person name="Wu G."/>
        </authorList>
    </citation>
    <scope>NUCLEOTIDE SEQUENCE [LARGE SCALE GENOMIC DNA]</scope>
    <source>
        <strain evidence="16">cv. GZQX0401</strain>
        <tissue evidence="15">Young leaves</tissue>
    </source>
</reference>
<keyword evidence="3" id="KW-0479">Metal-binding</keyword>
<evidence type="ECO:0000313" key="16">
    <source>
        <dbReference type="Proteomes" id="UP000027138"/>
    </source>
</evidence>
<organism evidence="15 16">
    <name type="scientific">Jatropha curcas</name>
    <name type="common">Barbados nut</name>
    <dbReference type="NCBI Taxonomy" id="180498"/>
    <lineage>
        <taxon>Eukaryota</taxon>
        <taxon>Viridiplantae</taxon>
        <taxon>Streptophyta</taxon>
        <taxon>Embryophyta</taxon>
        <taxon>Tracheophyta</taxon>
        <taxon>Spermatophyta</taxon>
        <taxon>Magnoliopsida</taxon>
        <taxon>eudicotyledons</taxon>
        <taxon>Gunneridae</taxon>
        <taxon>Pentapetalae</taxon>
        <taxon>rosids</taxon>
        <taxon>fabids</taxon>
        <taxon>Malpighiales</taxon>
        <taxon>Euphorbiaceae</taxon>
        <taxon>Crotonoideae</taxon>
        <taxon>Jatropheae</taxon>
        <taxon>Jatropha</taxon>
    </lineage>
</organism>
<evidence type="ECO:0000256" key="13">
    <source>
        <dbReference type="SAM" id="MobiDB-lite"/>
    </source>
</evidence>
<keyword evidence="6" id="KW-0805">Transcription regulation</keyword>